<evidence type="ECO:0000313" key="2">
    <source>
        <dbReference type="Proteomes" id="UP000031196"/>
    </source>
</evidence>
<accession>A0A0B4DJ03</accession>
<dbReference type="RefSeq" id="WP_043455343.1">
    <property type="nucleotide sequence ID" value="NZ_JWTB01000039.1"/>
</dbReference>
<protein>
    <recommendedName>
        <fullName evidence="3">HEAT repeat domain-containing protein</fullName>
    </recommendedName>
</protein>
<evidence type="ECO:0000313" key="1">
    <source>
        <dbReference type="EMBL" id="KIC64405.1"/>
    </source>
</evidence>
<dbReference type="AlphaFoldDB" id="A0A0B4DJ03"/>
<dbReference type="OrthoDB" id="154709at2"/>
<name>A0A0B4DJ03_PSEPS</name>
<reference evidence="1 2" key="1">
    <citation type="submission" date="2014-12" db="EMBL/GenBank/DDBJ databases">
        <title>Genome sequencing of Arthrobacter phenanthrenivorans SWC37.</title>
        <authorList>
            <person name="Tan P.W."/>
            <person name="Chan K.-G."/>
        </authorList>
    </citation>
    <scope>NUCLEOTIDE SEQUENCE [LARGE SCALE GENOMIC DNA]</scope>
    <source>
        <strain evidence="1 2">SWC37</strain>
    </source>
</reference>
<comment type="caution">
    <text evidence="1">The sequence shown here is derived from an EMBL/GenBank/DDBJ whole genome shotgun (WGS) entry which is preliminary data.</text>
</comment>
<evidence type="ECO:0008006" key="3">
    <source>
        <dbReference type="Google" id="ProtNLM"/>
    </source>
</evidence>
<proteinExistence type="predicted"/>
<sequence length="246" mass="26576">MTKRSDYRAALESLPPGQWLAYLDAESGLPGPRGNIELAEAFADVADPGLIEACVESPDEYQAMCGAVGLGRLLVEGRQGAAETLRGLAADNRWRVREGVAMALQRLGDADMPALWTLAAEWLGDGPLVQRAVAAGICEPRLLRTPEDAGRAVDVLDKITAAIAGADPGLRRTEEFRVLRQGLGYCWSVAVAAAPDKGFGYLEKWAVSPDKDVRWILRENLKKARLARADQAACERLAARLEEPGE</sequence>
<gene>
    <name evidence="1" type="ORF">RM50_17650</name>
</gene>
<dbReference type="InterPro" id="IPR016024">
    <property type="entry name" value="ARM-type_fold"/>
</dbReference>
<dbReference type="SUPFAM" id="SSF48371">
    <property type="entry name" value="ARM repeat"/>
    <property type="match status" value="1"/>
</dbReference>
<dbReference type="InterPro" id="IPR011989">
    <property type="entry name" value="ARM-like"/>
</dbReference>
<organism evidence="1 2">
    <name type="scientific">Pseudarthrobacter phenanthrenivorans</name>
    <name type="common">Arthrobacter phenanthrenivorans</name>
    <dbReference type="NCBI Taxonomy" id="361575"/>
    <lineage>
        <taxon>Bacteria</taxon>
        <taxon>Bacillati</taxon>
        <taxon>Actinomycetota</taxon>
        <taxon>Actinomycetes</taxon>
        <taxon>Micrococcales</taxon>
        <taxon>Micrococcaceae</taxon>
        <taxon>Pseudarthrobacter</taxon>
    </lineage>
</organism>
<dbReference type="EMBL" id="JWTB01000039">
    <property type="protein sequence ID" value="KIC64405.1"/>
    <property type="molecule type" value="Genomic_DNA"/>
</dbReference>
<dbReference type="Gene3D" id="1.25.10.10">
    <property type="entry name" value="Leucine-rich Repeat Variant"/>
    <property type="match status" value="1"/>
</dbReference>
<dbReference type="Proteomes" id="UP000031196">
    <property type="component" value="Unassembled WGS sequence"/>
</dbReference>